<dbReference type="Gene3D" id="1.10.10.10">
    <property type="entry name" value="Winged helix-like DNA-binding domain superfamily/Winged helix DNA-binding domain"/>
    <property type="match status" value="1"/>
</dbReference>
<dbReference type="InterPro" id="IPR005119">
    <property type="entry name" value="LysR_subst-bd"/>
</dbReference>
<dbReference type="Gene3D" id="3.40.190.290">
    <property type="match status" value="1"/>
</dbReference>
<feature type="domain" description="HTH lysR-type" evidence="5">
    <location>
        <begin position="3"/>
        <end position="60"/>
    </location>
</feature>
<dbReference type="Pfam" id="PF03466">
    <property type="entry name" value="LysR_substrate"/>
    <property type="match status" value="1"/>
</dbReference>
<dbReference type="RefSeq" id="WP_091383097.1">
    <property type="nucleotide sequence ID" value="NZ_FNDV01000012.1"/>
</dbReference>
<gene>
    <name evidence="6" type="ORF">SAMN05192558_11480</name>
</gene>
<dbReference type="OrthoDB" id="3171102at2"/>
<keyword evidence="3 6" id="KW-0238">DNA-binding</keyword>
<dbReference type="PANTHER" id="PTHR30346">
    <property type="entry name" value="TRANSCRIPTIONAL DUAL REGULATOR HCAR-RELATED"/>
    <property type="match status" value="1"/>
</dbReference>
<dbReference type="Proteomes" id="UP000199651">
    <property type="component" value="Unassembled WGS sequence"/>
</dbReference>
<evidence type="ECO:0000313" key="6">
    <source>
        <dbReference type="EMBL" id="SDP78582.1"/>
    </source>
</evidence>
<evidence type="ECO:0000259" key="5">
    <source>
        <dbReference type="PROSITE" id="PS50931"/>
    </source>
</evidence>
<dbReference type="InterPro" id="IPR000847">
    <property type="entry name" value="LysR_HTH_N"/>
</dbReference>
<dbReference type="AlphaFoldDB" id="A0A1H0VJ27"/>
<sequence>MELELRHFRIICAIADAGSITKAAAALGLAQPALTAQLHRVERALGGALFERDRRGARVTPLGELVLARARLLLPAVSDLREEAARFASAGATGDTPTRLRLASANGPVLGALVHQVSATYPDLLVTTHASWSSEQLAGMVADGRIDYTLVGVCGDAPPPSRPGLLWRTLATDPVFVMLAEDHPLADRSVVDLADLAGTHWGATPGDGCFAECFAAACARAGFTPKTLYETDTASCVDLVESGDAVVLCQPTFRQTPGIVTRPIAGNPLRWRSLIGWHPEGTAVGFADQVVKLAGAAYLDVVARSPQYTEFLRSHPTFGVERV</sequence>
<evidence type="ECO:0000256" key="1">
    <source>
        <dbReference type="ARBA" id="ARBA00009437"/>
    </source>
</evidence>
<dbReference type="GO" id="GO:0032993">
    <property type="term" value="C:protein-DNA complex"/>
    <property type="evidence" value="ECO:0007669"/>
    <property type="project" value="TreeGrafter"/>
</dbReference>
<evidence type="ECO:0000256" key="2">
    <source>
        <dbReference type="ARBA" id="ARBA00023015"/>
    </source>
</evidence>
<dbReference type="SUPFAM" id="SSF53850">
    <property type="entry name" value="Periplasmic binding protein-like II"/>
    <property type="match status" value="1"/>
</dbReference>
<comment type="similarity">
    <text evidence="1">Belongs to the LysR transcriptional regulatory family.</text>
</comment>
<evidence type="ECO:0000256" key="3">
    <source>
        <dbReference type="ARBA" id="ARBA00023125"/>
    </source>
</evidence>
<dbReference type="STRING" id="504798.SAMN05421871_11280"/>
<reference evidence="7" key="1">
    <citation type="submission" date="2016-10" db="EMBL/GenBank/DDBJ databases">
        <authorList>
            <person name="Varghese N."/>
            <person name="Submissions S."/>
        </authorList>
    </citation>
    <scope>NUCLEOTIDE SEQUENCE [LARGE SCALE GENOMIC DNA]</scope>
    <source>
        <strain evidence="7">IBRC-M 10655</strain>
    </source>
</reference>
<protein>
    <submittedName>
        <fullName evidence="6">DNA-binding transcriptional regulator, LysR family</fullName>
    </submittedName>
</protein>
<dbReference type="Pfam" id="PF00126">
    <property type="entry name" value="HTH_1"/>
    <property type="match status" value="1"/>
</dbReference>
<dbReference type="PROSITE" id="PS50931">
    <property type="entry name" value="HTH_LYSR"/>
    <property type="match status" value="1"/>
</dbReference>
<evidence type="ECO:0000313" key="7">
    <source>
        <dbReference type="Proteomes" id="UP000199651"/>
    </source>
</evidence>
<dbReference type="SUPFAM" id="SSF46785">
    <property type="entry name" value="Winged helix' DNA-binding domain"/>
    <property type="match status" value="1"/>
</dbReference>
<keyword evidence="4" id="KW-0804">Transcription</keyword>
<dbReference type="InterPro" id="IPR036388">
    <property type="entry name" value="WH-like_DNA-bd_sf"/>
</dbReference>
<proteinExistence type="inferred from homology"/>
<dbReference type="GO" id="GO:0003700">
    <property type="term" value="F:DNA-binding transcription factor activity"/>
    <property type="evidence" value="ECO:0007669"/>
    <property type="project" value="InterPro"/>
</dbReference>
<dbReference type="GO" id="GO:0003677">
    <property type="term" value="F:DNA binding"/>
    <property type="evidence" value="ECO:0007669"/>
    <property type="project" value="UniProtKB-KW"/>
</dbReference>
<keyword evidence="2" id="KW-0805">Transcription regulation</keyword>
<name>A0A1H0VJ27_9PSEU</name>
<dbReference type="EMBL" id="FNJB01000014">
    <property type="protein sequence ID" value="SDP78582.1"/>
    <property type="molecule type" value="Genomic_DNA"/>
</dbReference>
<evidence type="ECO:0000256" key="4">
    <source>
        <dbReference type="ARBA" id="ARBA00023163"/>
    </source>
</evidence>
<keyword evidence="7" id="KW-1185">Reference proteome</keyword>
<dbReference type="InterPro" id="IPR036390">
    <property type="entry name" value="WH_DNA-bd_sf"/>
</dbReference>
<dbReference type="PANTHER" id="PTHR30346:SF30">
    <property type="entry name" value="SMALL NEUTRAL PROTEASE REGULATORY PROTEIN"/>
    <property type="match status" value="1"/>
</dbReference>
<dbReference type="PRINTS" id="PR00039">
    <property type="entry name" value="HTHLYSR"/>
</dbReference>
<dbReference type="CDD" id="cd08414">
    <property type="entry name" value="PBP2_LTTR_aromatics_like"/>
    <property type="match status" value="1"/>
</dbReference>
<organism evidence="6 7">
    <name type="scientific">Actinokineospora alba</name>
    <dbReference type="NCBI Taxonomy" id="504798"/>
    <lineage>
        <taxon>Bacteria</taxon>
        <taxon>Bacillati</taxon>
        <taxon>Actinomycetota</taxon>
        <taxon>Actinomycetes</taxon>
        <taxon>Pseudonocardiales</taxon>
        <taxon>Pseudonocardiaceae</taxon>
        <taxon>Actinokineospora</taxon>
    </lineage>
</organism>
<accession>A0A1H0VJ27</accession>